<evidence type="ECO:0000313" key="1">
    <source>
        <dbReference type="EMBL" id="KAF6748403.1"/>
    </source>
</evidence>
<sequence length="406" mass="44788">MDGQGYMLSPDAKLKFEVSTQISLLSNAQFVDLAYSPDGSLLVIAYQTCAHLLAHIPDKDAEYQEHWSTKVVYHISPDINGNITCMSWNGDGILVFGFDCGDVAMVLVNSKETILRGFDVSEYAIGSIELDQGSQLMAVVAGGREISFWEFMPVPGPWKPLNLLPTLPSDLALRIHGAHWIDGSEKPTIAVAYEQQGIVVWVMDFPLDDANPSDTVQVPFPITTGFFSPNGHLFLQPDDLGGFQVYDIRQGRGVKEFRHPDSLQHTGHAKFLVGGEWLVGTGVGMLNFWGVRSRKLAHKISINPEYAALYDIDRIAESGIRRGNTLENFRIATHFARRNPTESQGQGGEVVVFKVFPRDDLPTAPIIVVPINPETPPQETESRVLPYTSALGVTVMGLLACWRVIP</sequence>
<proteinExistence type="predicted"/>
<comment type="caution">
    <text evidence="1">The sequence shown here is derived from an EMBL/GenBank/DDBJ whole genome shotgun (WGS) entry which is preliminary data.</text>
</comment>
<dbReference type="OrthoDB" id="2831225at2759"/>
<evidence type="ECO:0000313" key="2">
    <source>
        <dbReference type="Proteomes" id="UP000521943"/>
    </source>
</evidence>
<dbReference type="Proteomes" id="UP000521943">
    <property type="component" value="Unassembled WGS sequence"/>
</dbReference>
<gene>
    <name evidence="1" type="ORF">DFP72DRAFT_1074297</name>
</gene>
<keyword evidence="2" id="KW-1185">Reference proteome</keyword>
<accession>A0A8H6HMA9</accession>
<dbReference type="InterPro" id="IPR015943">
    <property type="entry name" value="WD40/YVTN_repeat-like_dom_sf"/>
</dbReference>
<reference evidence="1 2" key="1">
    <citation type="submission" date="2020-07" db="EMBL/GenBank/DDBJ databases">
        <title>Comparative genomics of pyrophilous fungi reveals a link between fire events and developmental genes.</title>
        <authorList>
            <consortium name="DOE Joint Genome Institute"/>
            <person name="Steindorff A.S."/>
            <person name="Carver A."/>
            <person name="Calhoun S."/>
            <person name="Stillman K."/>
            <person name="Liu H."/>
            <person name="Lipzen A."/>
            <person name="Pangilinan J."/>
            <person name="Labutti K."/>
            <person name="Bruns T.D."/>
            <person name="Grigoriev I.V."/>
        </authorList>
    </citation>
    <scope>NUCLEOTIDE SEQUENCE [LARGE SCALE GENOMIC DNA]</scope>
    <source>
        <strain evidence="1 2">CBS 144469</strain>
    </source>
</reference>
<dbReference type="AlphaFoldDB" id="A0A8H6HMA9"/>
<name>A0A8H6HMA9_9AGAR</name>
<dbReference type="InterPro" id="IPR036322">
    <property type="entry name" value="WD40_repeat_dom_sf"/>
</dbReference>
<dbReference type="SUPFAM" id="SSF50978">
    <property type="entry name" value="WD40 repeat-like"/>
    <property type="match status" value="1"/>
</dbReference>
<protein>
    <submittedName>
        <fullName evidence="1">Uncharacterized protein</fullName>
    </submittedName>
</protein>
<dbReference type="EMBL" id="JACGCI010000071">
    <property type="protein sequence ID" value="KAF6748403.1"/>
    <property type="molecule type" value="Genomic_DNA"/>
</dbReference>
<dbReference type="Gene3D" id="2.130.10.10">
    <property type="entry name" value="YVTN repeat-like/Quinoprotein amine dehydrogenase"/>
    <property type="match status" value="1"/>
</dbReference>
<organism evidence="1 2">
    <name type="scientific">Ephemerocybe angulata</name>
    <dbReference type="NCBI Taxonomy" id="980116"/>
    <lineage>
        <taxon>Eukaryota</taxon>
        <taxon>Fungi</taxon>
        <taxon>Dikarya</taxon>
        <taxon>Basidiomycota</taxon>
        <taxon>Agaricomycotina</taxon>
        <taxon>Agaricomycetes</taxon>
        <taxon>Agaricomycetidae</taxon>
        <taxon>Agaricales</taxon>
        <taxon>Agaricineae</taxon>
        <taxon>Psathyrellaceae</taxon>
        <taxon>Ephemerocybe</taxon>
    </lineage>
</organism>